<feature type="region of interest" description="Disordered" evidence="1">
    <location>
        <begin position="1"/>
        <end position="55"/>
    </location>
</feature>
<organism evidence="2 3">
    <name type="scientific">Durusdinium trenchii</name>
    <dbReference type="NCBI Taxonomy" id="1381693"/>
    <lineage>
        <taxon>Eukaryota</taxon>
        <taxon>Sar</taxon>
        <taxon>Alveolata</taxon>
        <taxon>Dinophyceae</taxon>
        <taxon>Suessiales</taxon>
        <taxon>Symbiodiniaceae</taxon>
        <taxon>Durusdinium</taxon>
    </lineage>
</organism>
<keyword evidence="3" id="KW-1185">Reference proteome</keyword>
<feature type="region of interest" description="Disordered" evidence="1">
    <location>
        <begin position="84"/>
        <end position="113"/>
    </location>
</feature>
<sequence length="113" mass="12531">MTAQGSQVPEQQQNMSAKDYYDWSSNPWGEQPAEDVHSKEEPSASTAYDSEVPGQQQTWSANAYAGGGEHWYWSASNVQYSDQDAAAQKMPASTAESSQVTEQQNWSGPARHW</sequence>
<name>A0ABP0JXH0_9DINO</name>
<reference evidence="2 3" key="1">
    <citation type="submission" date="2024-02" db="EMBL/GenBank/DDBJ databases">
        <authorList>
            <person name="Chen Y."/>
            <person name="Shah S."/>
            <person name="Dougan E. K."/>
            <person name="Thang M."/>
            <person name="Chan C."/>
        </authorList>
    </citation>
    <scope>NUCLEOTIDE SEQUENCE [LARGE SCALE GENOMIC DNA]</scope>
</reference>
<gene>
    <name evidence="2" type="ORF">SCF082_LOCUS14406</name>
</gene>
<comment type="caution">
    <text evidence="2">The sequence shown here is derived from an EMBL/GenBank/DDBJ whole genome shotgun (WGS) entry which is preliminary data.</text>
</comment>
<accession>A0ABP0JXH0</accession>
<protein>
    <submittedName>
        <fullName evidence="2">Uncharacterized protein</fullName>
    </submittedName>
</protein>
<evidence type="ECO:0000313" key="3">
    <source>
        <dbReference type="Proteomes" id="UP001642464"/>
    </source>
</evidence>
<proteinExistence type="predicted"/>
<evidence type="ECO:0000256" key="1">
    <source>
        <dbReference type="SAM" id="MobiDB-lite"/>
    </source>
</evidence>
<feature type="compositionally biased region" description="Polar residues" evidence="1">
    <location>
        <begin position="94"/>
        <end position="107"/>
    </location>
</feature>
<dbReference type="Proteomes" id="UP001642464">
    <property type="component" value="Unassembled WGS sequence"/>
</dbReference>
<evidence type="ECO:0000313" key="2">
    <source>
        <dbReference type="EMBL" id="CAK9019183.1"/>
    </source>
</evidence>
<feature type="compositionally biased region" description="Polar residues" evidence="1">
    <location>
        <begin position="43"/>
        <end position="55"/>
    </location>
</feature>
<feature type="compositionally biased region" description="Polar residues" evidence="1">
    <location>
        <begin position="1"/>
        <end position="16"/>
    </location>
</feature>
<dbReference type="EMBL" id="CAXAMM010009025">
    <property type="protein sequence ID" value="CAK9019183.1"/>
    <property type="molecule type" value="Genomic_DNA"/>
</dbReference>